<dbReference type="InterPro" id="IPR055417">
    <property type="entry name" value="UFD1_N1"/>
</dbReference>
<dbReference type="InterPro" id="IPR055418">
    <property type="entry name" value="UFD1_N2"/>
</dbReference>
<evidence type="ECO:0000256" key="3">
    <source>
        <dbReference type="SAM" id="MobiDB-lite"/>
    </source>
</evidence>
<evidence type="ECO:0000313" key="6">
    <source>
        <dbReference type="EMBL" id="CAE2296188.1"/>
    </source>
</evidence>
<dbReference type="Pfam" id="PF24842">
    <property type="entry name" value="UFD1_N2"/>
    <property type="match status" value="1"/>
</dbReference>
<evidence type="ECO:0000259" key="5">
    <source>
        <dbReference type="Pfam" id="PF24842"/>
    </source>
</evidence>
<dbReference type="GO" id="GO:0006511">
    <property type="term" value="P:ubiquitin-dependent protein catabolic process"/>
    <property type="evidence" value="ECO:0007669"/>
    <property type="project" value="InterPro"/>
</dbReference>
<feature type="region of interest" description="Disordered" evidence="3">
    <location>
        <begin position="192"/>
        <end position="212"/>
    </location>
</feature>
<dbReference type="Gene3D" id="3.10.330.10">
    <property type="match status" value="1"/>
</dbReference>
<feature type="compositionally biased region" description="Polar residues" evidence="3">
    <location>
        <begin position="201"/>
        <end position="212"/>
    </location>
</feature>
<reference evidence="6" key="1">
    <citation type="submission" date="2021-01" db="EMBL/GenBank/DDBJ databases">
        <authorList>
            <person name="Corre E."/>
            <person name="Pelletier E."/>
            <person name="Niang G."/>
            <person name="Scheremetjew M."/>
            <person name="Finn R."/>
            <person name="Kale V."/>
            <person name="Holt S."/>
            <person name="Cochrane G."/>
            <person name="Meng A."/>
            <person name="Brown T."/>
            <person name="Cohen L."/>
        </authorList>
    </citation>
    <scope>NUCLEOTIDE SEQUENCE</scope>
    <source>
        <strain evidence="6">SoJaBio B1-5/56/2</strain>
    </source>
</reference>
<evidence type="ECO:0000259" key="4">
    <source>
        <dbReference type="Pfam" id="PF03152"/>
    </source>
</evidence>
<dbReference type="PANTHER" id="PTHR12555:SF13">
    <property type="entry name" value="UBIQUITIN RECOGNITION FACTOR IN ER-ASSOCIATED DEGRADATION PROTEIN 1"/>
    <property type="match status" value="1"/>
</dbReference>
<dbReference type="EMBL" id="HBKR01010957">
    <property type="protein sequence ID" value="CAE2296188.1"/>
    <property type="molecule type" value="Transcribed_RNA"/>
</dbReference>
<dbReference type="InterPro" id="IPR004854">
    <property type="entry name" value="Ufd1-like"/>
</dbReference>
<dbReference type="GO" id="GO:0034098">
    <property type="term" value="C:VCP-NPL4-UFD1 AAA ATPase complex"/>
    <property type="evidence" value="ECO:0007669"/>
    <property type="project" value="TreeGrafter"/>
</dbReference>
<evidence type="ECO:0000256" key="1">
    <source>
        <dbReference type="ARBA" id="ARBA00006043"/>
    </source>
</evidence>
<dbReference type="PANTHER" id="PTHR12555">
    <property type="entry name" value="UBIQUITIN FUSION DEGRADATON PROTEIN 1"/>
    <property type="match status" value="1"/>
</dbReference>
<dbReference type="Gene3D" id="2.40.40.50">
    <property type="entry name" value="Ubiquitin fusion degradation protein UFD1, N-terminal domain"/>
    <property type="match status" value="1"/>
</dbReference>
<name>A0A7S4KIM8_9EUKA</name>
<accession>A0A7S4KIM8</accession>
<gene>
    <name evidence="6" type="ORF">NAES01612_LOCUS7296</name>
</gene>
<comment type="similarity">
    <text evidence="1">Belongs to the UFD1 family.</text>
</comment>
<feature type="region of interest" description="Disordered" evidence="3">
    <location>
        <begin position="240"/>
        <end position="266"/>
    </location>
</feature>
<evidence type="ECO:0000256" key="2">
    <source>
        <dbReference type="ARBA" id="ARBA00022786"/>
    </source>
</evidence>
<feature type="domain" description="Ubiquitin fusion degradation protein UFD1 N-terminal subdomain 2" evidence="5">
    <location>
        <begin position="108"/>
        <end position="190"/>
    </location>
</feature>
<keyword evidence="2" id="KW-0833">Ubl conjugation pathway</keyword>
<evidence type="ECO:0008006" key="7">
    <source>
        <dbReference type="Google" id="ProtNLM"/>
    </source>
</evidence>
<dbReference type="InterPro" id="IPR042299">
    <property type="entry name" value="Ufd1-like_Nn"/>
</dbReference>
<protein>
    <recommendedName>
        <fullName evidence="7">Ubiquitin fusion degradation protein 1 homolog</fullName>
    </recommendedName>
</protein>
<proteinExistence type="inferred from homology"/>
<dbReference type="Pfam" id="PF03152">
    <property type="entry name" value="UFD1_N1"/>
    <property type="match status" value="1"/>
</dbReference>
<dbReference type="AlphaFoldDB" id="A0A7S4KIM8"/>
<feature type="compositionally biased region" description="Polar residues" evidence="3">
    <location>
        <begin position="244"/>
        <end position="257"/>
    </location>
</feature>
<dbReference type="GO" id="GO:0031593">
    <property type="term" value="F:polyubiquitin modification-dependent protein binding"/>
    <property type="evidence" value="ECO:0007669"/>
    <property type="project" value="TreeGrafter"/>
</dbReference>
<sequence>MVFKCVLTAVRASKIGAMKVRRGGKVMLPEAVMHSLMIAGVDYPMLFRISAAKSVEKEHTEKIRYIHCGVLEFTSPGNTIVLPDWMVAYLGADDFGNLVVESVSLPLGGYVKLRALEETFLKLHNPKAVLEHNLADFSALTKGVTIEIFHNNQTYHVSVCDIQAQNDDPRADSDGICIIDVDVVLDIDHPTLEDSQHRDSQPSLSFQQVNGSKESTVDSDLLRHGKAHEFMAFSGNGKTVCGSKETSNSSRKSTEITTEGYPSPESAYIPFAGEGRFLKR</sequence>
<feature type="domain" description="Ubiquitin fusion degradation protein UFD1 N-terminal subdomain 1" evidence="4">
    <location>
        <begin position="12"/>
        <end position="106"/>
    </location>
</feature>
<dbReference type="GO" id="GO:0036503">
    <property type="term" value="P:ERAD pathway"/>
    <property type="evidence" value="ECO:0007669"/>
    <property type="project" value="TreeGrafter"/>
</dbReference>
<organism evidence="6">
    <name type="scientific">Paramoeba aestuarina</name>
    <dbReference type="NCBI Taxonomy" id="180227"/>
    <lineage>
        <taxon>Eukaryota</taxon>
        <taxon>Amoebozoa</taxon>
        <taxon>Discosea</taxon>
        <taxon>Flabellinia</taxon>
        <taxon>Dactylopodida</taxon>
        <taxon>Paramoebidae</taxon>
        <taxon>Paramoeba</taxon>
    </lineage>
</organism>